<feature type="transmembrane region" description="Helical" evidence="6">
    <location>
        <begin position="452"/>
        <end position="472"/>
    </location>
</feature>
<dbReference type="Pfam" id="PF00939">
    <property type="entry name" value="Na_sulph_symp"/>
    <property type="match status" value="1"/>
</dbReference>
<evidence type="ECO:0000313" key="7">
    <source>
        <dbReference type="EMBL" id="POA08413.1"/>
    </source>
</evidence>
<evidence type="ECO:0000313" key="8">
    <source>
        <dbReference type="Proteomes" id="UP000242712"/>
    </source>
</evidence>
<dbReference type="EMBL" id="PPPX01000016">
    <property type="protein sequence ID" value="POA08413.1"/>
    <property type="molecule type" value="Genomic_DNA"/>
</dbReference>
<protein>
    <submittedName>
        <fullName evidence="7">Uncharacterized protein</fullName>
    </submittedName>
</protein>
<feature type="transmembrane region" description="Helical" evidence="6">
    <location>
        <begin position="182"/>
        <end position="200"/>
    </location>
</feature>
<keyword evidence="4 6" id="KW-1133">Transmembrane helix</keyword>
<dbReference type="PIRSF" id="PIRSF002457">
    <property type="entry name" value="DASS"/>
    <property type="match status" value="1"/>
</dbReference>
<comment type="similarity">
    <text evidence="2">Belongs to the SLC13A/DASS transporter (TC 2.A.47) family. DIT1 subfamily.</text>
</comment>
<dbReference type="GO" id="GO:0005886">
    <property type="term" value="C:plasma membrane"/>
    <property type="evidence" value="ECO:0007669"/>
    <property type="project" value="TreeGrafter"/>
</dbReference>
<accession>A0A2K4FAW4</accession>
<comment type="caution">
    <text evidence="7">The sequence shown here is derived from an EMBL/GenBank/DDBJ whole genome shotgun (WGS) entry which is preliminary data.</text>
</comment>
<dbReference type="OrthoDB" id="9156049at2"/>
<keyword evidence="5 6" id="KW-0472">Membrane</keyword>
<name>A0A2K4FAW4_9STAP</name>
<feature type="transmembrane region" description="Helical" evidence="6">
    <location>
        <begin position="252"/>
        <end position="271"/>
    </location>
</feature>
<feature type="transmembrane region" description="Helical" evidence="6">
    <location>
        <begin position="355"/>
        <end position="375"/>
    </location>
</feature>
<comment type="subcellular location">
    <subcellularLocation>
        <location evidence="1">Membrane</location>
        <topology evidence="1">Multi-pass membrane protein</topology>
    </subcellularLocation>
</comment>
<keyword evidence="8" id="KW-1185">Reference proteome</keyword>
<gene>
    <name evidence="7" type="ORF">CD039_10040</name>
</gene>
<feature type="transmembrane region" description="Helical" evidence="6">
    <location>
        <begin position="115"/>
        <end position="135"/>
    </location>
</feature>
<dbReference type="InterPro" id="IPR001898">
    <property type="entry name" value="SLC13A/DASS"/>
</dbReference>
<feature type="transmembrane region" description="Helical" evidence="6">
    <location>
        <begin position="304"/>
        <end position="319"/>
    </location>
</feature>
<feature type="transmembrane region" description="Helical" evidence="6">
    <location>
        <begin position="484"/>
        <end position="506"/>
    </location>
</feature>
<reference evidence="7 8" key="1">
    <citation type="submission" date="2017-08" db="EMBL/GenBank/DDBJ databases">
        <title>Draft genome sequences of 64 type strains of genus Staph aureus.</title>
        <authorList>
            <person name="Cole K."/>
            <person name="Golubchik T."/>
            <person name="Russell J."/>
            <person name="Foster D."/>
            <person name="Llewelyn M."/>
            <person name="Wilson D."/>
            <person name="Crook D."/>
            <person name="Paul J."/>
        </authorList>
    </citation>
    <scope>NUCLEOTIDE SEQUENCE [LARGE SCALE GENOMIC DNA]</scope>
    <source>
        <strain evidence="7 8">DSM 29875</strain>
    </source>
</reference>
<organism evidence="7 8">
    <name type="scientific">Staphylococcus argensis</name>
    <dbReference type="NCBI Taxonomy" id="1607738"/>
    <lineage>
        <taxon>Bacteria</taxon>
        <taxon>Bacillati</taxon>
        <taxon>Bacillota</taxon>
        <taxon>Bacilli</taxon>
        <taxon>Bacillales</taxon>
        <taxon>Staphylococcaceae</taxon>
        <taxon>Staphylococcus</taxon>
    </lineage>
</organism>
<dbReference type="NCBIfam" id="TIGR00785">
    <property type="entry name" value="dass"/>
    <property type="match status" value="1"/>
</dbReference>
<evidence type="ECO:0000256" key="3">
    <source>
        <dbReference type="ARBA" id="ARBA00022692"/>
    </source>
</evidence>
<dbReference type="GO" id="GO:0022857">
    <property type="term" value="F:transmembrane transporter activity"/>
    <property type="evidence" value="ECO:0007669"/>
    <property type="project" value="InterPro"/>
</dbReference>
<feature type="transmembrane region" description="Helical" evidence="6">
    <location>
        <begin position="147"/>
        <end position="176"/>
    </location>
</feature>
<evidence type="ECO:0000256" key="6">
    <source>
        <dbReference type="SAM" id="Phobius"/>
    </source>
</evidence>
<dbReference type="Proteomes" id="UP000242712">
    <property type="component" value="Unassembled WGS sequence"/>
</dbReference>
<dbReference type="PANTHER" id="PTHR10283">
    <property type="entry name" value="SOLUTE CARRIER FAMILY 13 MEMBER"/>
    <property type="match status" value="1"/>
</dbReference>
<feature type="transmembrane region" description="Helical" evidence="6">
    <location>
        <begin position="66"/>
        <end position="84"/>
    </location>
</feature>
<proteinExistence type="inferred from homology"/>
<dbReference type="GeneID" id="98298683"/>
<dbReference type="AlphaFoldDB" id="A0A2K4FAW4"/>
<dbReference type="InterPro" id="IPR030676">
    <property type="entry name" value="CitT-rel"/>
</dbReference>
<evidence type="ECO:0000256" key="5">
    <source>
        <dbReference type="ARBA" id="ARBA00023136"/>
    </source>
</evidence>
<evidence type="ECO:0000256" key="1">
    <source>
        <dbReference type="ARBA" id="ARBA00004141"/>
    </source>
</evidence>
<feature type="transmembrane region" description="Helical" evidence="6">
    <location>
        <begin position="18"/>
        <end position="35"/>
    </location>
</feature>
<keyword evidence="3 6" id="KW-0812">Transmembrane</keyword>
<feature type="transmembrane region" description="Helical" evidence="6">
    <location>
        <begin position="41"/>
        <end position="59"/>
    </location>
</feature>
<feature type="transmembrane region" description="Helical" evidence="6">
    <location>
        <begin position="331"/>
        <end position="349"/>
    </location>
</feature>
<sequence>MGENTKTKNQKQTTFKPLWLIISIIALVVVLLLPTPDSLPFMAKGALAILLFAVILWVTEAVTYPVSSTMVVALIILLVGFSPVGDLTKELGNPQANGHVLKGDDIMGTGNALKLAFSGFSSSAVALVAAALFLATAMKITNLHKRLALLVLSVVGNKTKNIVIGTILVAIALAFFVPSATARAGAVIPILLGMIAAFGVSKQSKLGGLLVMTAVQAVSIWNVGIKTAAAQNIVAINFINAKLGVDVSWGQWFLYAAPWSIIMSIALYFIMLKVMPPEQKEISGGKELVKKQLNELGPITGKEWRLIVISLLLLIFWATEKILHPIDSSSIILIALAIMLTPKIGIMSWKEAEKQIPWGTVIVFGVGISLGNVLLQTGAAQWLSDKTFGLIGLDNYPIVVTIALISLFNILIHLGFASATSLASALIPVFISLTSTLHLGDQSIGFVLIQQFVISFGFLLPVSSPQAMLAYGTETFTVKDFLKTGVPITVLGYILVVVFSFTYWHWLGLV</sequence>
<evidence type="ECO:0000256" key="2">
    <source>
        <dbReference type="ARBA" id="ARBA00007349"/>
    </source>
</evidence>
<evidence type="ECO:0000256" key="4">
    <source>
        <dbReference type="ARBA" id="ARBA00022989"/>
    </source>
</evidence>
<dbReference type="RefSeq" id="WP_103372199.1">
    <property type="nucleotide sequence ID" value="NZ_CBCRVO010000002.1"/>
</dbReference>
<feature type="transmembrane region" description="Helical" evidence="6">
    <location>
        <begin position="396"/>
        <end position="416"/>
    </location>
</feature>